<keyword evidence="3 5" id="KW-0067">ATP-binding</keyword>
<dbReference type="Gene3D" id="3.60.20.10">
    <property type="entry name" value="Glutamine Phosphoribosylpyrophosphate, subunit 1, domain 1"/>
    <property type="match status" value="1"/>
</dbReference>
<dbReference type="InterPro" id="IPR006426">
    <property type="entry name" value="Asn_synth_AEB"/>
</dbReference>
<dbReference type="PIRSF" id="PIRSF001589">
    <property type="entry name" value="Asn_synthetase_glu-h"/>
    <property type="match status" value="1"/>
</dbReference>
<reference evidence="10 11" key="1">
    <citation type="submission" date="2015-12" db="EMBL/GenBank/DDBJ databases">
        <title>Draft genome sequence of Moniliophthora roreri, the causal agent of frosty pod rot of cacao.</title>
        <authorList>
            <person name="Aime M.C."/>
            <person name="Diaz-Valderrama J.R."/>
            <person name="Kijpornyongpan T."/>
            <person name="Phillips-Mora W."/>
        </authorList>
    </citation>
    <scope>NUCLEOTIDE SEQUENCE [LARGE SCALE GENOMIC DNA]</scope>
    <source>
        <strain evidence="10 11">MCA 2952</strain>
    </source>
</reference>
<keyword evidence="6" id="KW-0061">Asparagine biosynthesis</keyword>
<feature type="active site" description="For GATase activity" evidence="6">
    <location>
        <position position="2"/>
    </location>
</feature>
<name>A0A0W0F1Y5_MONRR</name>
<dbReference type="EMBL" id="LATX01002388">
    <property type="protein sequence ID" value="KTB30339.1"/>
    <property type="molecule type" value="Genomic_DNA"/>
</dbReference>
<dbReference type="CDD" id="cd01991">
    <property type="entry name" value="Asn_synthase_B_C"/>
    <property type="match status" value="1"/>
</dbReference>
<evidence type="ECO:0000256" key="7">
    <source>
        <dbReference type="PIRSR" id="PIRSR001589-2"/>
    </source>
</evidence>
<organism evidence="10 11">
    <name type="scientific">Moniliophthora roreri</name>
    <name type="common">Frosty pod rot fungus</name>
    <name type="synonym">Monilia roreri</name>
    <dbReference type="NCBI Taxonomy" id="221103"/>
    <lineage>
        <taxon>Eukaryota</taxon>
        <taxon>Fungi</taxon>
        <taxon>Dikarya</taxon>
        <taxon>Basidiomycota</taxon>
        <taxon>Agaricomycotina</taxon>
        <taxon>Agaricomycetes</taxon>
        <taxon>Agaricomycetidae</taxon>
        <taxon>Agaricales</taxon>
        <taxon>Marasmiineae</taxon>
        <taxon>Marasmiaceae</taxon>
        <taxon>Moniliophthora</taxon>
    </lineage>
</organism>
<evidence type="ECO:0000256" key="1">
    <source>
        <dbReference type="ARBA" id="ARBA00005752"/>
    </source>
</evidence>
<keyword evidence="2 5" id="KW-0547">Nucleotide-binding</keyword>
<dbReference type="SUPFAM" id="SSF56235">
    <property type="entry name" value="N-terminal nucleophile aminohydrolases (Ntn hydrolases)"/>
    <property type="match status" value="1"/>
</dbReference>
<dbReference type="InterPro" id="IPR033738">
    <property type="entry name" value="AsnB_N"/>
</dbReference>
<protein>
    <submittedName>
        <fullName evidence="10">Putative asparagine synthase</fullName>
    </submittedName>
</protein>
<dbReference type="InterPro" id="IPR017932">
    <property type="entry name" value="GATase_2_dom"/>
</dbReference>
<sequence length="689" mass="77486">MCGISAIQSLSGATLAEDKSQLESQLRASIKAIGHRGPDSSGVYISEDGSLGLAHARLSIIDLKSGQQPLHDVINTIHAVVNGEFYDYADIRKDLEAKGCQFLSSVDSELIIHLYQTYGQNFIHRLRGEFAFVLYDSKRRLLMAARDRFGIKPLYYTVVNGKLMFASEMKGLVPFGWKPEWDAESIMQYGEFFDNRTVFKGVYKMPPGHLLTCNRSGQIENRIYWEHEYPHAALEDPRSVQEMIEGVRQRLVDAVRVRLRSDVPLGVYLSGGIDSAAVAGIASALLKEKDPNAKLMTFTLAFPAREDVDEGPIARRMAESIGAEIHMVAPTEEDLVREFPRSIYHTEQPTMSFHGTGKMILSKFVHDNGYRVVLTGEGSDEIFGGYFFLMPDFLRAADPAVRRLGIPLPTDEERSLILQELESSGLRQDHFSLRKFSFQDGQLGRELVGGISTYTMFAAGCLSDAAFVPRHLYNSNLTVTAAEGLSPDARRKMCSGQWHPLHGSLYISTKIILRNVLLNALGDRVEMANSIEGRTPFLDHYLVEYVNTLPPSVKIMPLVEKVICNGSIRNWKFTEKWVLRQAVKPFVTEEIYKNTKAQYNTPIARPAPEEKALTPLQIMVKSRVTKEAIEKLGWASWDYFEEVLRDYLSSSPECPSDGGLDKRARILLIITSFLILQEKFHVPTWVCDS</sequence>
<feature type="site" description="Important for beta-aspartyl-AMP intermediate formation" evidence="8">
    <location>
        <position position="377"/>
    </location>
</feature>
<evidence type="ECO:0000256" key="2">
    <source>
        <dbReference type="ARBA" id="ARBA00022741"/>
    </source>
</evidence>
<feature type="domain" description="Glutamine amidotransferase type-2" evidence="9">
    <location>
        <begin position="2"/>
        <end position="216"/>
    </location>
</feature>
<dbReference type="NCBIfam" id="TIGR01536">
    <property type="entry name" value="asn_synth_AEB"/>
    <property type="match status" value="1"/>
</dbReference>
<evidence type="ECO:0000259" key="9">
    <source>
        <dbReference type="PROSITE" id="PS51278"/>
    </source>
</evidence>
<dbReference type="PROSITE" id="PS51278">
    <property type="entry name" value="GATASE_TYPE_2"/>
    <property type="match status" value="1"/>
</dbReference>
<dbReference type="GO" id="GO:0005829">
    <property type="term" value="C:cytosol"/>
    <property type="evidence" value="ECO:0007669"/>
    <property type="project" value="TreeGrafter"/>
</dbReference>
<dbReference type="eggNOG" id="KOG0571">
    <property type="taxonomic scope" value="Eukaryota"/>
</dbReference>
<evidence type="ECO:0000256" key="6">
    <source>
        <dbReference type="PIRSR" id="PIRSR001589-1"/>
    </source>
</evidence>
<evidence type="ECO:0000256" key="4">
    <source>
        <dbReference type="ARBA" id="ARBA00022962"/>
    </source>
</evidence>
<comment type="caution">
    <text evidence="10">The sequence shown here is derived from an EMBL/GenBank/DDBJ whole genome shotgun (WGS) entry which is preliminary data.</text>
</comment>
<dbReference type="InterPro" id="IPR001962">
    <property type="entry name" value="Asn_synthase"/>
</dbReference>
<dbReference type="GO" id="GO:0006529">
    <property type="term" value="P:asparagine biosynthetic process"/>
    <property type="evidence" value="ECO:0007669"/>
    <property type="project" value="UniProtKB-KW"/>
</dbReference>
<dbReference type="InterPro" id="IPR029055">
    <property type="entry name" value="Ntn_hydrolases_N"/>
</dbReference>
<feature type="binding site" evidence="7">
    <location>
        <position position="107"/>
    </location>
    <ligand>
        <name>L-glutamine</name>
        <dbReference type="ChEBI" id="CHEBI:58359"/>
    </ligand>
</feature>
<dbReference type="InterPro" id="IPR051786">
    <property type="entry name" value="ASN_synthetase/amidase"/>
</dbReference>
<dbReference type="PANTHER" id="PTHR43284:SF1">
    <property type="entry name" value="ASPARAGINE SYNTHETASE"/>
    <property type="match status" value="1"/>
</dbReference>
<evidence type="ECO:0000256" key="5">
    <source>
        <dbReference type="PIRNR" id="PIRNR001589"/>
    </source>
</evidence>
<evidence type="ECO:0000313" key="10">
    <source>
        <dbReference type="EMBL" id="KTB30339.1"/>
    </source>
</evidence>
<dbReference type="Proteomes" id="UP000054988">
    <property type="component" value="Unassembled WGS sequence"/>
</dbReference>
<dbReference type="AlphaFoldDB" id="A0A0W0F1Y5"/>
<dbReference type="SUPFAM" id="SSF52402">
    <property type="entry name" value="Adenine nucleotide alpha hydrolases-like"/>
    <property type="match status" value="1"/>
</dbReference>
<keyword evidence="6" id="KW-0028">Amino-acid biosynthesis</keyword>
<gene>
    <name evidence="10" type="ORF">WG66_17097</name>
</gene>
<evidence type="ECO:0000313" key="11">
    <source>
        <dbReference type="Proteomes" id="UP000054988"/>
    </source>
</evidence>
<dbReference type="InterPro" id="IPR014729">
    <property type="entry name" value="Rossmann-like_a/b/a_fold"/>
</dbReference>
<dbReference type="Gene3D" id="3.40.50.620">
    <property type="entry name" value="HUPs"/>
    <property type="match status" value="1"/>
</dbReference>
<dbReference type="Pfam" id="PF13537">
    <property type="entry name" value="GATase_7"/>
    <property type="match status" value="1"/>
</dbReference>
<evidence type="ECO:0000256" key="8">
    <source>
        <dbReference type="PIRSR" id="PIRSR001589-3"/>
    </source>
</evidence>
<dbReference type="GO" id="GO:0004066">
    <property type="term" value="F:asparagine synthase (glutamine-hydrolyzing) activity"/>
    <property type="evidence" value="ECO:0007669"/>
    <property type="project" value="InterPro"/>
</dbReference>
<dbReference type="CDD" id="cd00712">
    <property type="entry name" value="AsnB"/>
    <property type="match status" value="1"/>
</dbReference>
<comment type="similarity">
    <text evidence="1">Belongs to the asparagine synthetase family.</text>
</comment>
<dbReference type="PANTHER" id="PTHR43284">
    <property type="entry name" value="ASPARAGINE SYNTHETASE (GLUTAMINE-HYDROLYZING)"/>
    <property type="match status" value="1"/>
</dbReference>
<accession>A0A0W0F1Y5</accession>
<evidence type="ECO:0000256" key="3">
    <source>
        <dbReference type="ARBA" id="ARBA00022840"/>
    </source>
</evidence>
<proteinExistence type="inferred from homology"/>
<dbReference type="GO" id="GO:0005524">
    <property type="term" value="F:ATP binding"/>
    <property type="evidence" value="ECO:0007669"/>
    <property type="project" value="UniProtKB-KW"/>
</dbReference>
<keyword evidence="4 6" id="KW-0315">Glutamine amidotransferase</keyword>
<dbReference type="Pfam" id="PF00733">
    <property type="entry name" value="Asn_synthase"/>
    <property type="match status" value="1"/>
</dbReference>